<reference evidence="3 4" key="1">
    <citation type="submission" date="2022-07" db="EMBL/GenBank/DDBJ databases">
        <title>Novel species in genus cellulomonas.</title>
        <authorList>
            <person name="Ye L."/>
        </authorList>
    </citation>
    <scope>NUCLEOTIDE SEQUENCE [LARGE SCALE GENOMIC DNA]</scope>
    <source>
        <strain evidence="4">zg-B89</strain>
    </source>
</reference>
<evidence type="ECO:0000313" key="4">
    <source>
        <dbReference type="Proteomes" id="UP001316384"/>
    </source>
</evidence>
<evidence type="ECO:0000313" key="3">
    <source>
        <dbReference type="EMBL" id="UUI70494.1"/>
    </source>
</evidence>
<dbReference type="Gene3D" id="3.90.550.10">
    <property type="entry name" value="Spore Coat Polysaccharide Biosynthesis Protein SpsA, Chain A"/>
    <property type="match status" value="1"/>
</dbReference>
<feature type="transmembrane region" description="Helical" evidence="2">
    <location>
        <begin position="692"/>
        <end position="725"/>
    </location>
</feature>
<dbReference type="InterPro" id="IPR050834">
    <property type="entry name" value="Glycosyltransf_2"/>
</dbReference>
<dbReference type="PANTHER" id="PTHR43685:SF3">
    <property type="entry name" value="SLR2126 PROTEIN"/>
    <property type="match status" value="1"/>
</dbReference>
<dbReference type="RefSeq" id="WP_227575797.1">
    <property type="nucleotide sequence ID" value="NZ_CP101987.1"/>
</dbReference>
<dbReference type="PANTHER" id="PTHR43685">
    <property type="entry name" value="GLYCOSYLTRANSFERASE"/>
    <property type="match status" value="1"/>
</dbReference>
<feature type="transmembrane region" description="Helical" evidence="2">
    <location>
        <begin position="531"/>
        <end position="551"/>
    </location>
</feature>
<dbReference type="SUPFAM" id="SSF53448">
    <property type="entry name" value="Nucleotide-diphospho-sugar transferases"/>
    <property type="match status" value="1"/>
</dbReference>
<keyword evidence="2" id="KW-0812">Transmembrane</keyword>
<dbReference type="EMBL" id="CP101987">
    <property type="protein sequence ID" value="UUI70494.1"/>
    <property type="molecule type" value="Genomic_DNA"/>
</dbReference>
<keyword evidence="3" id="KW-0808">Transferase</keyword>
<keyword evidence="4" id="KW-1185">Reference proteome</keyword>
<gene>
    <name evidence="3" type="ORF">NP048_11835</name>
</gene>
<feature type="region of interest" description="Disordered" evidence="1">
    <location>
        <begin position="590"/>
        <end position="636"/>
    </location>
</feature>
<dbReference type="GO" id="GO:0016757">
    <property type="term" value="F:glycosyltransferase activity"/>
    <property type="evidence" value="ECO:0007669"/>
    <property type="project" value="UniProtKB-KW"/>
</dbReference>
<feature type="transmembrane region" description="Helical" evidence="2">
    <location>
        <begin position="1181"/>
        <end position="1201"/>
    </location>
</feature>
<feature type="transmembrane region" description="Helical" evidence="2">
    <location>
        <begin position="859"/>
        <end position="882"/>
    </location>
</feature>
<feature type="transmembrane region" description="Helical" evidence="2">
    <location>
        <begin position="301"/>
        <end position="322"/>
    </location>
</feature>
<dbReference type="Pfam" id="PF13641">
    <property type="entry name" value="Glyco_tranf_2_3"/>
    <property type="match status" value="1"/>
</dbReference>
<feature type="transmembrane region" description="Helical" evidence="2">
    <location>
        <begin position="421"/>
        <end position="440"/>
    </location>
</feature>
<feature type="transmembrane region" description="Helical" evidence="2">
    <location>
        <begin position="732"/>
        <end position="750"/>
    </location>
</feature>
<feature type="transmembrane region" description="Helical" evidence="2">
    <location>
        <begin position="834"/>
        <end position="853"/>
    </location>
</feature>
<organism evidence="3 4">
    <name type="scientific">Cellulomonas xiejunii</name>
    <dbReference type="NCBI Taxonomy" id="2968083"/>
    <lineage>
        <taxon>Bacteria</taxon>
        <taxon>Bacillati</taxon>
        <taxon>Actinomycetota</taxon>
        <taxon>Actinomycetes</taxon>
        <taxon>Micrococcales</taxon>
        <taxon>Cellulomonadaceae</taxon>
        <taxon>Cellulomonas</taxon>
    </lineage>
</organism>
<evidence type="ECO:0000256" key="2">
    <source>
        <dbReference type="SAM" id="Phobius"/>
    </source>
</evidence>
<name>A0ABY5KL54_9CELL</name>
<protein>
    <submittedName>
        <fullName evidence="3">Glycosyltransferase</fullName>
        <ecNumber evidence="3">2.4.-.-</ecNumber>
    </submittedName>
</protein>
<keyword evidence="3" id="KW-0328">Glycosyltransferase</keyword>
<feature type="region of interest" description="Disordered" evidence="1">
    <location>
        <begin position="254"/>
        <end position="286"/>
    </location>
</feature>
<dbReference type="Proteomes" id="UP001316384">
    <property type="component" value="Chromosome"/>
</dbReference>
<keyword evidence="2" id="KW-1133">Transmembrane helix</keyword>
<keyword evidence="2" id="KW-0472">Membrane</keyword>
<feature type="transmembrane region" description="Helical" evidence="2">
    <location>
        <begin position="804"/>
        <end position="822"/>
    </location>
</feature>
<feature type="transmembrane region" description="Helical" evidence="2">
    <location>
        <begin position="503"/>
        <end position="524"/>
    </location>
</feature>
<dbReference type="EC" id="2.4.-.-" evidence="3"/>
<feature type="compositionally biased region" description="Acidic residues" evidence="1">
    <location>
        <begin position="272"/>
        <end position="282"/>
    </location>
</feature>
<feature type="transmembrane region" description="Helical" evidence="2">
    <location>
        <begin position="902"/>
        <end position="923"/>
    </location>
</feature>
<feature type="compositionally biased region" description="Low complexity" evidence="1">
    <location>
        <begin position="604"/>
        <end position="613"/>
    </location>
</feature>
<evidence type="ECO:0000256" key="1">
    <source>
        <dbReference type="SAM" id="MobiDB-lite"/>
    </source>
</evidence>
<dbReference type="InterPro" id="IPR029044">
    <property type="entry name" value="Nucleotide-diphossugar_trans"/>
</dbReference>
<proteinExistence type="predicted"/>
<sequence>MTDTLSPVDHITTAAVPVTTPVTAVVVTRGATRYLMVTLRALALQTRRPMRVLVVDVAPRDEHVGALLDEAFAGAVTGPRLSAVHAPRARTFGEAVRAGLEMLAQAGGERPTTWLWLLHDDSAPAPDALARLVRTVSNAPSVVVAGCKQRTWTDPERLLEVGVRTTRSGRRMTDVEPGELDQGQHDGRTDVLGVGLAGALVRRDVWDALGGTDPALGPYGDGLDLSRRARLAGHRVVVVPDAVVRHAQAAYHGLRPARGGPSRGQDLLGTEVDLDGDGEPDTADPTRSFAARRRSLLHQRLVGAPLPLVPVVVLLTLAAAVVRSLGQVAAKHPQLAVAELRVALLALLRAGEVVRARRRARATSVVPRRTLRPLQATWRDVWRQTRDRRLARLETRRAGRAPSELELRELAAAATRRRTTLAVVVGLLALLSATAVGRLVGPVAAGAPLVGEALARTTTDLSDVWAAATSGWIAGGFGAPGPADPLLTVLAALSALLGGELRAAVGVVVLGGVMLAGVGAWVAAGAATRSVMVRAWAALAWATAPALLLAVGDGRVGGVVVHAALPWVALGLARAVGVQRVDQVLSGVSTARRDDDGEGDSDAAADARSARAAARARHRLHAAAPAPQDPAVRSGAEADVVTPVRGVPAVPTPRAPASGAVLLAEPRATRAPAEATDDVPTLVGAADPTGSVAAAAGAALALAVAVAAAPVLLLPAAVLLVVVALAVPRSRVRVIGVLVPTLVLMAPFLIEVGSRGADGVRLLLSDPGPASGTAPASALARALGVPADPTTLVPGWLPDVLASAWPYLSGAVLLVLAAAALLRDRTIARGVRVCWTVAAVGIGTGALVAALPATTSADLIAPAWTGAAVSLTTLGLLGAALLGSDRLAGALVERSFGWRQPAVALVTVLAVASVSSAVLGWAWTARWGDAVDLRASPAPVVPVVGQQGALSATSSRVLALGVRDDGSVDWSVLRADGDQHVDHAAVVATSAVTGPLDAPRAADVDPAAAEVSGLAARLVQGAAGDVAPALGALGVGDVLVPAAADDSAAARAARARLVGVLDATAGLERVTHEGSSTLWRVRGAQGEVVASWARLVADAADVRDADAAAVVVPADGRTVDTVVPAGDGTRVLVLAERADAGWHAWLDGRRLATVDAGWRQAFDLGAEGGTLEVRYVAPHRAAWIGVLGLTTLVTVLLAVPLRRRRGVRT</sequence>
<accession>A0ABY5KL54</accession>